<sequence>MPEKKRNIVKIMSLVFLVIAAVGIGVTGASISHRMELTNQIRTPTVSVEVREEVGSVEEGLKTKKVKFENTGNADVFLRVSYGETWTYQEGEQRMILPNEPEGKEAAVKNWNTDGSWQEGGDGWFYYTRVLKPKESTPYILTAVDFRRTAELSDQRYCTAGYELYFRTETVQASDQLEAALDAVGAVFETSFQVKDQRLTTELWKSSKDSLLLDWRGGN</sequence>
<dbReference type="AlphaFoldDB" id="A0A174EFU6"/>
<name>A0A174EFU6_9FIRM</name>
<accession>A0A174EFU6</accession>
<gene>
    <name evidence="1" type="ORF">ERS852407_02598</name>
</gene>
<evidence type="ECO:0000313" key="1">
    <source>
        <dbReference type="EMBL" id="CUO35618.1"/>
    </source>
</evidence>
<organism evidence="1 2">
    <name type="scientific">Hungatella hathewayi</name>
    <dbReference type="NCBI Taxonomy" id="154046"/>
    <lineage>
        <taxon>Bacteria</taxon>
        <taxon>Bacillati</taxon>
        <taxon>Bacillota</taxon>
        <taxon>Clostridia</taxon>
        <taxon>Lachnospirales</taxon>
        <taxon>Lachnospiraceae</taxon>
        <taxon>Hungatella</taxon>
    </lineage>
</organism>
<dbReference type="RefSeq" id="WP_055655628.1">
    <property type="nucleotide sequence ID" value="NZ_CABIXC010000005.1"/>
</dbReference>
<dbReference type="Proteomes" id="UP000095651">
    <property type="component" value="Unassembled WGS sequence"/>
</dbReference>
<protein>
    <submittedName>
        <fullName evidence="1">Alternate signal-mediated exported protein, CPF_0494 family</fullName>
    </submittedName>
</protein>
<evidence type="ECO:0000313" key="2">
    <source>
        <dbReference type="Proteomes" id="UP000095651"/>
    </source>
</evidence>
<proteinExistence type="predicted"/>
<reference evidence="1 2" key="1">
    <citation type="submission" date="2015-09" db="EMBL/GenBank/DDBJ databases">
        <authorList>
            <consortium name="Pathogen Informatics"/>
        </authorList>
    </citation>
    <scope>NUCLEOTIDE SEQUENCE [LARGE SCALE GENOMIC DNA]</scope>
    <source>
        <strain evidence="1 2">2789STDY5608850</strain>
    </source>
</reference>
<dbReference type="EMBL" id="CYZE01000005">
    <property type="protein sequence ID" value="CUO35618.1"/>
    <property type="molecule type" value="Genomic_DNA"/>
</dbReference>